<evidence type="ECO:0008006" key="3">
    <source>
        <dbReference type="Google" id="ProtNLM"/>
    </source>
</evidence>
<dbReference type="InterPro" id="IPR036691">
    <property type="entry name" value="Endo/exonu/phosph_ase_sf"/>
</dbReference>
<sequence length="677" mass="78622">MPGEDVQNLLSGFVRYEMDVKTNINFRSVRRMNSKFKPRPIIATFDNFKQREVVKSSAYKLKSSPFGLSVQYTPDVLAKRKQLLPIQREARAQQAKAVMIRDKLYINNELFDQIKHKQFLPKMETQIPNEKIEDIVTSDKNLFIACVYIPPVRSNFYKLYNCDLFVDLENSIELYSSLGDVILLGDTNSRTGAIDDFVSNDSIHSTIRNRLDDIFDYSADIELNVRNNPDNNTNCYGPKLISLCKASGLRILNGRHKNGFANDFTFCGANGMSVIDYLLVPVSLFPIVRQLIVSNFTTFSDHAFLHIQLSLLCNKQNSTPFPGDENGEKLSQDKFKWNDELKEQCRDCLLNNMEKINMCRERIDFDGQQLLDNSLDEFTSTLNDIMAPFFKKRTINFKSCRSNICDDKPWFNAQCKDLHRRYINCLNIFNRLKSQLNHSNLIRAKKDYKTLERRLKQEYMRTEGNMLDIMRLTNPKLFYKKFKRKASPKHAVPLKLFHEHFKSLCSSDTDAVLDDSQFNNTDGKKAEKCMFEQQDTSIYESSARMVAFKTSTQRVHPWIRAMWLFCYEYLGVQDSYDVKWSTEPASWRPTSKLQLKKIRTEVSKNEDSSANENLTQFMITIYPTTGLIEVQGNAYQSFVANDIPLLLKCVNKMIIDQQFSSKNTNDPNNQFYLLIEN</sequence>
<evidence type="ECO:0000313" key="2">
    <source>
        <dbReference type="Proteomes" id="UP000683360"/>
    </source>
</evidence>
<organism evidence="1 2">
    <name type="scientific">Mytilus edulis</name>
    <name type="common">Blue mussel</name>
    <dbReference type="NCBI Taxonomy" id="6550"/>
    <lineage>
        <taxon>Eukaryota</taxon>
        <taxon>Metazoa</taxon>
        <taxon>Spiralia</taxon>
        <taxon>Lophotrochozoa</taxon>
        <taxon>Mollusca</taxon>
        <taxon>Bivalvia</taxon>
        <taxon>Autobranchia</taxon>
        <taxon>Pteriomorphia</taxon>
        <taxon>Mytilida</taxon>
        <taxon>Mytiloidea</taxon>
        <taxon>Mytilidae</taxon>
        <taxon>Mytilinae</taxon>
        <taxon>Mytilus</taxon>
    </lineage>
</organism>
<accession>A0A8S3UBQ4</accession>
<keyword evidence="2" id="KW-1185">Reference proteome</keyword>
<gene>
    <name evidence="1" type="ORF">MEDL_55475</name>
</gene>
<dbReference type="SUPFAM" id="SSF56219">
    <property type="entry name" value="DNase I-like"/>
    <property type="match status" value="1"/>
</dbReference>
<dbReference type="OrthoDB" id="6075221at2759"/>
<evidence type="ECO:0000313" key="1">
    <source>
        <dbReference type="EMBL" id="CAG2243363.1"/>
    </source>
</evidence>
<comment type="caution">
    <text evidence="1">The sequence shown here is derived from an EMBL/GenBank/DDBJ whole genome shotgun (WGS) entry which is preliminary data.</text>
</comment>
<protein>
    <recommendedName>
        <fullName evidence="3">Endonuclease/exonuclease/phosphatase domain-containing protein</fullName>
    </recommendedName>
</protein>
<proteinExistence type="predicted"/>
<dbReference type="EMBL" id="CAJPWZ010002701">
    <property type="protein sequence ID" value="CAG2243363.1"/>
    <property type="molecule type" value="Genomic_DNA"/>
</dbReference>
<reference evidence="1" key="1">
    <citation type="submission" date="2021-03" db="EMBL/GenBank/DDBJ databases">
        <authorList>
            <person name="Bekaert M."/>
        </authorList>
    </citation>
    <scope>NUCLEOTIDE SEQUENCE</scope>
</reference>
<dbReference type="Gene3D" id="3.60.10.10">
    <property type="entry name" value="Endonuclease/exonuclease/phosphatase"/>
    <property type="match status" value="1"/>
</dbReference>
<dbReference type="AlphaFoldDB" id="A0A8S3UBQ4"/>
<dbReference type="Proteomes" id="UP000683360">
    <property type="component" value="Unassembled WGS sequence"/>
</dbReference>
<name>A0A8S3UBQ4_MYTED</name>